<dbReference type="GO" id="GO:0016836">
    <property type="term" value="F:hydro-lyase activity"/>
    <property type="evidence" value="ECO:0007669"/>
    <property type="project" value="UniProtKB-ARBA"/>
</dbReference>
<dbReference type="Proteomes" id="UP000236655">
    <property type="component" value="Chromosome"/>
</dbReference>
<dbReference type="AlphaFoldDB" id="A0A2I7N584"/>
<dbReference type="NCBIfam" id="NF008852">
    <property type="entry name" value="PRK11890.1"/>
    <property type="match status" value="1"/>
</dbReference>
<dbReference type="Gene3D" id="3.10.129.10">
    <property type="entry name" value="Hotdog Thioesterase"/>
    <property type="match status" value="1"/>
</dbReference>
<dbReference type="RefSeq" id="WP_102950926.1">
    <property type="nucleotide sequence ID" value="NZ_CP024847.1"/>
</dbReference>
<reference evidence="7" key="1">
    <citation type="submission" date="2017-11" db="EMBL/GenBank/DDBJ databases">
        <authorList>
            <person name="Chan K.G."/>
            <person name="Lee L.S."/>
        </authorList>
    </citation>
    <scope>NUCLEOTIDE SEQUENCE [LARGE SCALE GENOMIC DNA]</scope>
    <source>
        <strain evidence="7">DSM 100970</strain>
    </source>
</reference>
<dbReference type="NCBIfam" id="NF006045">
    <property type="entry name" value="PRK08190.1"/>
    <property type="match status" value="1"/>
</dbReference>
<accession>A0A2I7N584</accession>
<dbReference type="Pfam" id="PF01575">
    <property type="entry name" value="MaoC_dehydratas"/>
    <property type="match status" value="1"/>
</dbReference>
<dbReference type="InterPro" id="IPR050500">
    <property type="entry name" value="Phos_Acetyltrans/Butyryltrans"/>
</dbReference>
<dbReference type="GO" id="GO:0016746">
    <property type="term" value="F:acyltransferase activity"/>
    <property type="evidence" value="ECO:0007669"/>
    <property type="project" value="UniProtKB-KW"/>
</dbReference>
<dbReference type="SUPFAM" id="SSF53659">
    <property type="entry name" value="Isocitrate/Isopropylmalate dehydrogenase-like"/>
    <property type="match status" value="1"/>
</dbReference>
<dbReference type="CDD" id="cd03449">
    <property type="entry name" value="R_hydratase"/>
    <property type="match status" value="1"/>
</dbReference>
<dbReference type="PANTHER" id="PTHR43356">
    <property type="entry name" value="PHOSPHATE ACETYLTRANSFERASE"/>
    <property type="match status" value="1"/>
</dbReference>
<feature type="domain" description="MaoC-like" evidence="5">
    <location>
        <begin position="20"/>
        <end position="117"/>
    </location>
</feature>
<evidence type="ECO:0000259" key="4">
    <source>
        <dbReference type="Pfam" id="PF01515"/>
    </source>
</evidence>
<dbReference type="InterPro" id="IPR029069">
    <property type="entry name" value="HotDog_dom_sf"/>
</dbReference>
<keyword evidence="7" id="KW-1185">Reference proteome</keyword>
<dbReference type="OrthoDB" id="9774179at2"/>
<evidence type="ECO:0000256" key="1">
    <source>
        <dbReference type="ARBA" id="ARBA00022679"/>
    </source>
</evidence>
<dbReference type="InterPro" id="IPR002505">
    <property type="entry name" value="PTA_PTB"/>
</dbReference>
<evidence type="ECO:0000256" key="2">
    <source>
        <dbReference type="ARBA" id="ARBA00023239"/>
    </source>
</evidence>
<dbReference type="PANTHER" id="PTHR43356:SF2">
    <property type="entry name" value="PHOSPHATE ACETYLTRANSFERASE"/>
    <property type="match status" value="1"/>
</dbReference>
<evidence type="ECO:0000313" key="6">
    <source>
        <dbReference type="EMBL" id="AUR51627.1"/>
    </source>
</evidence>
<evidence type="ECO:0000259" key="5">
    <source>
        <dbReference type="Pfam" id="PF01575"/>
    </source>
</evidence>
<sequence length="465" mass="50235">MEYIENVIFNEINIGDSATLEHTITENDINLFAAVSGDVNPAHVDEDYAKNSVFKEVIAHGMGVASFLSTILGTKLPGPGTIYLGQNLRFEHPVRLGDRILAKITAASKREDKNIVEFDCQCTNQAGKVVISGTAIVKVPTVKIRREKVEIPQVMFKKEENHLLAILHKMSIGMEAVKTAIVHPVDELSLLGAVEAAEDGSIIPILVGPVAKIKACANQFNIDIDGFEIVNTEHSHEAAEVAVRLAREGKVDALMKGKLHTDELMHAILNKEYGIRTDRRMSHVFAIDADNYPKPLFLSDAAINLFPDFDTKVDIVLNSIELFKGMGLGVPKIAIVSAVETVNPQIPSTVDAAAICKMAERKQICGAIIDGPLAFDNAISSESAKVKEIDSPVAGDADIIIVPDIESGNLLYKQMTYLSGMDAAGIVMGARVPIILTSRGSDSKSRKASALMAQIYATNKKSLKG</sequence>
<feature type="domain" description="Phosphate acetyl/butaryl transferase" evidence="4">
    <location>
        <begin position="238"/>
        <end position="444"/>
    </location>
</feature>
<dbReference type="FunFam" id="3.10.129.10:FF:000042">
    <property type="entry name" value="MaoC domain protein dehydratase"/>
    <property type="match status" value="1"/>
</dbReference>
<evidence type="ECO:0000313" key="7">
    <source>
        <dbReference type="Proteomes" id="UP000236655"/>
    </source>
</evidence>
<keyword evidence="1" id="KW-0808">Transferase</keyword>
<dbReference type="KEGG" id="nba:CUN60_04745"/>
<proteinExistence type="predicted"/>
<dbReference type="SUPFAM" id="SSF54637">
    <property type="entry name" value="Thioesterase/thiol ester dehydrase-isomerase"/>
    <property type="match status" value="1"/>
</dbReference>
<dbReference type="InterPro" id="IPR002539">
    <property type="entry name" value="MaoC-like_dom"/>
</dbReference>
<keyword evidence="2" id="KW-0456">Lyase</keyword>
<name>A0A2I7N584_9NEIS</name>
<gene>
    <name evidence="6" type="ORF">CUN60_04745</name>
</gene>
<protein>
    <submittedName>
        <fullName evidence="6">Enoyl-CoA hydratase</fullName>
    </submittedName>
</protein>
<dbReference type="Gene3D" id="3.40.718.10">
    <property type="entry name" value="Isopropylmalate Dehydrogenase"/>
    <property type="match status" value="1"/>
</dbReference>
<dbReference type="EMBL" id="CP024847">
    <property type="protein sequence ID" value="AUR51627.1"/>
    <property type="molecule type" value="Genomic_DNA"/>
</dbReference>
<keyword evidence="3" id="KW-0012">Acyltransferase</keyword>
<evidence type="ECO:0000256" key="3">
    <source>
        <dbReference type="ARBA" id="ARBA00023315"/>
    </source>
</evidence>
<dbReference type="Pfam" id="PF01515">
    <property type="entry name" value="PTA_PTB"/>
    <property type="match status" value="1"/>
</dbReference>
<organism evidence="6 7">
    <name type="scientific">Aquella oligotrophica</name>
    <dbReference type="NCBI Taxonomy" id="2067065"/>
    <lineage>
        <taxon>Bacteria</taxon>
        <taxon>Pseudomonadati</taxon>
        <taxon>Pseudomonadota</taxon>
        <taxon>Betaproteobacteria</taxon>
        <taxon>Neisseriales</taxon>
        <taxon>Neisseriaceae</taxon>
        <taxon>Aquella</taxon>
    </lineage>
</organism>